<evidence type="ECO:0000313" key="4">
    <source>
        <dbReference type="WBParaSite" id="ECPE_0000592901-mRNA-1"/>
    </source>
</evidence>
<gene>
    <name evidence="2" type="ORF">ECPE_LOCUS5916</name>
</gene>
<dbReference type="AlphaFoldDB" id="A0A183AG31"/>
<feature type="compositionally biased region" description="Gly residues" evidence="1">
    <location>
        <begin position="56"/>
        <end position="73"/>
    </location>
</feature>
<proteinExistence type="predicted"/>
<evidence type="ECO:0000313" key="3">
    <source>
        <dbReference type="Proteomes" id="UP000272942"/>
    </source>
</evidence>
<dbReference type="WBParaSite" id="ECPE_0000592901-mRNA-1">
    <property type="protein sequence ID" value="ECPE_0000592901-mRNA-1"/>
    <property type="gene ID" value="ECPE_0000592901"/>
</dbReference>
<evidence type="ECO:0000256" key="1">
    <source>
        <dbReference type="SAM" id="MobiDB-lite"/>
    </source>
</evidence>
<reference evidence="2 3" key="2">
    <citation type="submission" date="2018-11" db="EMBL/GenBank/DDBJ databases">
        <authorList>
            <consortium name="Pathogen Informatics"/>
        </authorList>
    </citation>
    <scope>NUCLEOTIDE SEQUENCE [LARGE SCALE GENOMIC DNA]</scope>
    <source>
        <strain evidence="2 3">Egypt</strain>
    </source>
</reference>
<feature type="compositionally biased region" description="Low complexity" evidence="1">
    <location>
        <begin position="84"/>
        <end position="105"/>
    </location>
</feature>
<keyword evidence="3" id="KW-1185">Reference proteome</keyword>
<evidence type="ECO:0000313" key="2">
    <source>
        <dbReference type="EMBL" id="VDP76900.1"/>
    </source>
</evidence>
<name>A0A183AG31_9TREM</name>
<organism evidence="4">
    <name type="scientific">Echinostoma caproni</name>
    <dbReference type="NCBI Taxonomy" id="27848"/>
    <lineage>
        <taxon>Eukaryota</taxon>
        <taxon>Metazoa</taxon>
        <taxon>Spiralia</taxon>
        <taxon>Lophotrochozoa</taxon>
        <taxon>Platyhelminthes</taxon>
        <taxon>Trematoda</taxon>
        <taxon>Digenea</taxon>
        <taxon>Plagiorchiida</taxon>
        <taxon>Echinostomata</taxon>
        <taxon>Echinostomatoidea</taxon>
        <taxon>Echinostomatidae</taxon>
        <taxon>Echinostoma</taxon>
    </lineage>
</organism>
<protein>
    <submittedName>
        <fullName evidence="2 4">Uncharacterized protein</fullName>
    </submittedName>
</protein>
<feature type="region of interest" description="Disordered" evidence="1">
    <location>
        <begin position="53"/>
        <end position="139"/>
    </location>
</feature>
<accession>A0A183AG31</accession>
<dbReference type="Proteomes" id="UP000272942">
    <property type="component" value="Unassembled WGS sequence"/>
</dbReference>
<reference evidence="4" key="1">
    <citation type="submission" date="2016-06" db="UniProtKB">
        <authorList>
            <consortium name="WormBaseParasite"/>
        </authorList>
    </citation>
    <scope>IDENTIFICATION</scope>
</reference>
<dbReference type="EMBL" id="UZAN01042833">
    <property type="protein sequence ID" value="VDP76900.1"/>
    <property type="molecule type" value="Genomic_DNA"/>
</dbReference>
<sequence>MTKNVLITCRNLGLTDHSSNVGSTRSPDYLSNAAGSSNLLSRLDGLNACSGAGVAASGGGPGSRIGNGTGIGVGDSRKKGLARSLSTASSSSSSSSSSPLSPPSLINSPARMVDSTRSSSRLSNMGRTKRNGLGDTTAGSELDSQIASFWGSTFADLLNGSSGAGEEEMTMSRTSSRDLNANLASTTLRPTLSSALVSKWSLVSRRFVRLSSGALTTHF</sequence>
<feature type="compositionally biased region" description="Polar residues" evidence="1">
    <location>
        <begin position="115"/>
        <end position="126"/>
    </location>
</feature>